<proteinExistence type="predicted"/>
<dbReference type="SUPFAM" id="SSF56059">
    <property type="entry name" value="Glutathione synthetase ATP-binding domain-like"/>
    <property type="match status" value="1"/>
</dbReference>
<name>A0ABY0QQB6_9FLAO</name>
<comment type="caution">
    <text evidence="2">The sequence shown here is derived from an EMBL/GenBank/DDBJ whole genome shotgun (WGS) entry which is preliminary data.</text>
</comment>
<evidence type="ECO:0000313" key="3">
    <source>
        <dbReference type="Proteomes" id="UP000199242"/>
    </source>
</evidence>
<dbReference type="EMBL" id="FNHD01000001">
    <property type="protein sequence ID" value="SDL47524.1"/>
    <property type="molecule type" value="Genomic_DNA"/>
</dbReference>
<evidence type="ECO:0000313" key="2">
    <source>
        <dbReference type="EMBL" id="SDL47524.1"/>
    </source>
</evidence>
<reference evidence="2 3" key="1">
    <citation type="submission" date="2016-10" db="EMBL/GenBank/DDBJ databases">
        <authorList>
            <person name="Varghese N."/>
            <person name="Submissions S."/>
        </authorList>
    </citation>
    <scope>NUCLEOTIDE SEQUENCE [LARGE SCALE GENOMIC DNA]</scope>
    <source>
        <strain evidence="2 3">CGMCC 1.10941</strain>
    </source>
</reference>
<dbReference type="RefSeq" id="WP_089741338.1">
    <property type="nucleotide sequence ID" value="NZ_FNHD01000001.1"/>
</dbReference>
<organism evidence="2 3">
    <name type="scientific">Chryseobacterium taihuense</name>
    <dbReference type="NCBI Taxonomy" id="1141221"/>
    <lineage>
        <taxon>Bacteria</taxon>
        <taxon>Pseudomonadati</taxon>
        <taxon>Bacteroidota</taxon>
        <taxon>Flavobacteriia</taxon>
        <taxon>Flavobacteriales</taxon>
        <taxon>Weeksellaceae</taxon>
        <taxon>Chryseobacterium group</taxon>
        <taxon>Chryseobacterium</taxon>
    </lineage>
</organism>
<dbReference type="Pfam" id="PF08443">
    <property type="entry name" value="RimK"/>
    <property type="match status" value="1"/>
</dbReference>
<evidence type="ECO:0000259" key="1">
    <source>
        <dbReference type="Pfam" id="PF08443"/>
    </source>
</evidence>
<dbReference type="PANTHER" id="PTHR21621">
    <property type="entry name" value="RIBOSOMAL PROTEIN S6 MODIFICATION PROTEIN"/>
    <property type="match status" value="1"/>
</dbReference>
<dbReference type="InterPro" id="IPR013651">
    <property type="entry name" value="ATP-grasp_RimK-type"/>
</dbReference>
<dbReference type="Gene3D" id="3.30.470.20">
    <property type="entry name" value="ATP-grasp fold, B domain"/>
    <property type="match status" value="1"/>
</dbReference>
<keyword evidence="3" id="KW-1185">Reference proteome</keyword>
<accession>A0ABY0QQB6</accession>
<sequence>MKENTINIITQANDAVSNTVCEYLLGKKIHFNRINDDDFYPVTFTVKTINNKLKIWDRRGSVNTIPDAIDDYQLLYFLQKDRDSLAKAYERIHKEESKYIGDYEEERQSNKIYDLFLAQKVGLNIPDSIITNVKKDLSSFFSKHKLIITKSITLYPKVFYDDKEYSSNKTVIVSQDQIDNLNEAFATSLFQQYIGKKIEIRVFYFEGLFFSMAIFSQNDKKTEIDFRNYNYEKPNRNTPFKLPKEIENKLKKFIKIKKINSCSIDLIMTPRNEFVFLEINPQGQFEWVSAYCNYYIEKKIANHISKK</sequence>
<feature type="domain" description="ATP-grasp fold RimK-type" evidence="1">
    <location>
        <begin position="117"/>
        <end position="304"/>
    </location>
</feature>
<gene>
    <name evidence="2" type="ORF">SAMN05216273_101333</name>
</gene>
<dbReference type="Proteomes" id="UP000199242">
    <property type="component" value="Unassembled WGS sequence"/>
</dbReference>
<dbReference type="PANTHER" id="PTHR21621:SF0">
    <property type="entry name" value="BETA-CITRYLGLUTAMATE SYNTHASE B-RELATED"/>
    <property type="match status" value="1"/>
</dbReference>
<protein>
    <submittedName>
        <fullName evidence="2">RimK-like ATP-grasp domain-containing protein</fullName>
    </submittedName>
</protein>